<feature type="domain" description="Response regulatory" evidence="3">
    <location>
        <begin position="3"/>
        <end position="119"/>
    </location>
</feature>
<reference evidence="4 5" key="1">
    <citation type="submission" date="2020-05" db="EMBL/GenBank/DDBJ databases">
        <title>Aquincola sp. isolate from soil.</title>
        <authorList>
            <person name="Han J."/>
            <person name="Kim D.-U."/>
        </authorList>
    </citation>
    <scope>NUCLEOTIDE SEQUENCE [LARGE SCALE GENOMIC DNA]</scope>
    <source>
        <strain evidence="4 5">S2</strain>
    </source>
</reference>
<evidence type="ECO:0000256" key="2">
    <source>
        <dbReference type="PROSITE-ProRule" id="PRU00169"/>
    </source>
</evidence>
<organism evidence="4 5">
    <name type="scientific">Pseudaquabacterium terrae</name>
    <dbReference type="NCBI Taxonomy" id="2732868"/>
    <lineage>
        <taxon>Bacteria</taxon>
        <taxon>Pseudomonadati</taxon>
        <taxon>Pseudomonadota</taxon>
        <taxon>Betaproteobacteria</taxon>
        <taxon>Burkholderiales</taxon>
        <taxon>Sphaerotilaceae</taxon>
        <taxon>Pseudaquabacterium</taxon>
    </lineage>
</organism>
<evidence type="ECO:0000256" key="1">
    <source>
        <dbReference type="ARBA" id="ARBA00022553"/>
    </source>
</evidence>
<dbReference type="PANTHER" id="PTHR44591">
    <property type="entry name" value="STRESS RESPONSE REGULATOR PROTEIN 1"/>
    <property type="match status" value="1"/>
</dbReference>
<evidence type="ECO:0000259" key="3">
    <source>
        <dbReference type="PROSITE" id="PS50110"/>
    </source>
</evidence>
<comment type="caution">
    <text evidence="4">The sequence shown here is derived from an EMBL/GenBank/DDBJ whole genome shotgun (WGS) entry which is preliminary data.</text>
</comment>
<feature type="modified residue" description="4-aspartylphosphate" evidence="2">
    <location>
        <position position="52"/>
    </location>
</feature>
<sequence>MSRILIVEDNEKNLKLLRDVLAHQGHEVLAAVTGGEGRDLALNERPDLVLLDIQLPDIDGITVLRCLREEPALDAMPVLAISASVMPEEQHRITQSGFDAFVAKPISLKPFLATVNHFLQHGRGKGPP</sequence>
<dbReference type="SMART" id="SM00448">
    <property type="entry name" value="REC"/>
    <property type="match status" value="1"/>
</dbReference>
<dbReference type="SUPFAM" id="SSF52172">
    <property type="entry name" value="CheY-like"/>
    <property type="match status" value="1"/>
</dbReference>
<gene>
    <name evidence="4" type="ORF">HLB44_20360</name>
</gene>
<dbReference type="Pfam" id="PF00072">
    <property type="entry name" value="Response_reg"/>
    <property type="match status" value="1"/>
</dbReference>
<evidence type="ECO:0000313" key="4">
    <source>
        <dbReference type="EMBL" id="NRF69356.1"/>
    </source>
</evidence>
<keyword evidence="5" id="KW-1185">Reference proteome</keyword>
<name>A0ABX2ELB8_9BURK</name>
<dbReference type="Gene3D" id="3.40.50.2300">
    <property type="match status" value="1"/>
</dbReference>
<dbReference type="PROSITE" id="PS50110">
    <property type="entry name" value="RESPONSE_REGULATORY"/>
    <property type="match status" value="1"/>
</dbReference>
<dbReference type="EMBL" id="JABRWJ010000006">
    <property type="protein sequence ID" value="NRF69356.1"/>
    <property type="molecule type" value="Genomic_DNA"/>
</dbReference>
<evidence type="ECO:0000313" key="5">
    <source>
        <dbReference type="Proteomes" id="UP000737171"/>
    </source>
</evidence>
<dbReference type="InterPro" id="IPR050595">
    <property type="entry name" value="Bact_response_regulator"/>
</dbReference>
<accession>A0ABX2ELB8</accession>
<dbReference type="InterPro" id="IPR001789">
    <property type="entry name" value="Sig_transdc_resp-reg_receiver"/>
</dbReference>
<proteinExistence type="predicted"/>
<dbReference type="InterPro" id="IPR011006">
    <property type="entry name" value="CheY-like_superfamily"/>
</dbReference>
<dbReference type="RefSeq" id="WP_173126073.1">
    <property type="nucleotide sequence ID" value="NZ_JABRWJ010000006.1"/>
</dbReference>
<dbReference type="Proteomes" id="UP000737171">
    <property type="component" value="Unassembled WGS sequence"/>
</dbReference>
<protein>
    <submittedName>
        <fullName evidence="4">Response regulator</fullName>
    </submittedName>
</protein>
<dbReference type="PANTHER" id="PTHR44591:SF3">
    <property type="entry name" value="RESPONSE REGULATORY DOMAIN-CONTAINING PROTEIN"/>
    <property type="match status" value="1"/>
</dbReference>
<keyword evidence="1 2" id="KW-0597">Phosphoprotein</keyword>